<evidence type="ECO:0000259" key="2">
    <source>
        <dbReference type="SMART" id="SM00382"/>
    </source>
</evidence>
<feature type="compositionally biased region" description="Basic and acidic residues" evidence="1">
    <location>
        <begin position="103"/>
        <end position="126"/>
    </location>
</feature>
<keyword evidence="4" id="KW-1185">Reference proteome</keyword>
<feature type="compositionally biased region" description="Basic and acidic residues" evidence="1">
    <location>
        <begin position="133"/>
        <end position="155"/>
    </location>
</feature>
<dbReference type="SMART" id="SM00382">
    <property type="entry name" value="AAA"/>
    <property type="match status" value="1"/>
</dbReference>
<dbReference type="Proteomes" id="UP001220324">
    <property type="component" value="Unassembled WGS sequence"/>
</dbReference>
<dbReference type="InterPro" id="IPR003959">
    <property type="entry name" value="ATPase_AAA_core"/>
</dbReference>
<gene>
    <name evidence="3" type="ORF">N7494_009041</name>
</gene>
<dbReference type="Pfam" id="PF22942">
    <property type="entry name" value="DUF7025"/>
    <property type="match status" value="1"/>
</dbReference>
<dbReference type="InterPro" id="IPR054289">
    <property type="entry name" value="DUF7025"/>
</dbReference>
<sequence length="735" mass="83427">MAQDTNDSVVQDTTVAPVTNGNVDDLEIGHILTKTKTINGTSACECTETPATNGATTNGTTTNGAETHSMDTTRKTHEVSDAQPNKEIAEKKETNGTLTNGEKNSEKKTEDKTGDKTETKEKTDEEKKEEEEEKKYEPHGSICDVHKLYQTKPDESGNTSWTKDYPESLVAPAEDEESAQYALIVRNAKCYDGRKSLSIHSVIVQSEPLKKFLGKVLEDYPGVTTTLERLEFHSPFKPMVHRWEQFIQFREEEDDHATKKHVDLLYKVLEEELRDVIARKKDMIRNGVITHTLIWTIFEPGNEIITISGGRTRAFKFHDDAIDCRTKAWIITGQYVDFDGEEFGYREEDFKIFPFIGTAPITSLAVSPLKYHDDKDSIRESLITRGKLWESHKGYKYKAYEGVANGFFNDEIMKYHVNSRIIIDTEAFNVFHPTETVRVYGESDCPQELTETEWVIASPMVHGYSIKDKEWLQFYLDNAKDIEWNTQAFDSLVLPKGQEDFKDLILAFAKAQSKQLDNFDDIVQGKGRGIIMQLSGPPGVGKTLTAESVAEVMQVPLYAMSAGDLGISAEKVERSLKDILRMIPKWGAVLLLDEADVFMEARTATDLMRNELVSIFLRMLEYYEGILFLTTNRAENIDPAFESRIHVALAYQDLDTTSRRLIWAQFIERTDNTEEFTGAQLDKLAQVDLNGRQIKNMLKTAGLLAWSQQSKLGFQHVQVVLNLRKNNAHKPAFYI</sequence>
<reference evidence="3 4" key="1">
    <citation type="journal article" date="2023" name="IMA Fungus">
        <title>Comparative genomic study of the Penicillium genus elucidates a diverse pangenome and 15 lateral gene transfer events.</title>
        <authorList>
            <person name="Petersen C."/>
            <person name="Sorensen T."/>
            <person name="Nielsen M.R."/>
            <person name="Sondergaard T.E."/>
            <person name="Sorensen J.L."/>
            <person name="Fitzpatrick D.A."/>
            <person name="Frisvad J.C."/>
            <person name="Nielsen K.L."/>
        </authorList>
    </citation>
    <scope>NUCLEOTIDE SEQUENCE [LARGE SCALE GENOMIC DNA]</scope>
    <source>
        <strain evidence="3 4">IBT 35679</strain>
    </source>
</reference>
<proteinExistence type="predicted"/>
<dbReference type="InterPro" id="IPR027417">
    <property type="entry name" value="P-loop_NTPase"/>
</dbReference>
<name>A0AAD6GCZ1_9EURO</name>
<dbReference type="InterPro" id="IPR003593">
    <property type="entry name" value="AAA+_ATPase"/>
</dbReference>
<dbReference type="GO" id="GO:0005524">
    <property type="term" value="F:ATP binding"/>
    <property type="evidence" value="ECO:0007669"/>
    <property type="project" value="InterPro"/>
</dbReference>
<dbReference type="SUPFAM" id="SSF52540">
    <property type="entry name" value="P-loop containing nucleoside triphosphate hydrolases"/>
    <property type="match status" value="1"/>
</dbReference>
<dbReference type="PANTHER" id="PTHR46411:SF3">
    <property type="entry name" value="AAA+ ATPASE DOMAIN-CONTAINING PROTEIN"/>
    <property type="match status" value="1"/>
</dbReference>
<dbReference type="AlphaFoldDB" id="A0AAD6GCZ1"/>
<feature type="compositionally biased region" description="Polar residues" evidence="1">
    <location>
        <begin position="1"/>
        <end position="22"/>
    </location>
</feature>
<evidence type="ECO:0000313" key="3">
    <source>
        <dbReference type="EMBL" id="KAJ5532489.1"/>
    </source>
</evidence>
<dbReference type="EMBL" id="JAQIZZ010000007">
    <property type="protein sequence ID" value="KAJ5532489.1"/>
    <property type="molecule type" value="Genomic_DNA"/>
</dbReference>
<feature type="compositionally biased region" description="Low complexity" evidence="1">
    <location>
        <begin position="47"/>
        <end position="67"/>
    </location>
</feature>
<protein>
    <recommendedName>
        <fullName evidence="2">AAA+ ATPase domain-containing protein</fullName>
    </recommendedName>
</protein>
<feature type="region of interest" description="Disordered" evidence="1">
    <location>
        <begin position="1"/>
        <end position="164"/>
    </location>
</feature>
<dbReference type="Gene3D" id="3.40.50.300">
    <property type="entry name" value="P-loop containing nucleotide triphosphate hydrolases"/>
    <property type="match status" value="1"/>
</dbReference>
<accession>A0AAD6GCZ1</accession>
<feature type="compositionally biased region" description="Basic and acidic residues" evidence="1">
    <location>
        <begin position="68"/>
        <end position="80"/>
    </location>
</feature>
<feature type="compositionally biased region" description="Polar residues" evidence="1">
    <location>
        <begin position="34"/>
        <end position="44"/>
    </location>
</feature>
<organism evidence="3 4">
    <name type="scientific">Penicillium frequentans</name>
    <dbReference type="NCBI Taxonomy" id="3151616"/>
    <lineage>
        <taxon>Eukaryota</taxon>
        <taxon>Fungi</taxon>
        <taxon>Dikarya</taxon>
        <taxon>Ascomycota</taxon>
        <taxon>Pezizomycotina</taxon>
        <taxon>Eurotiomycetes</taxon>
        <taxon>Eurotiomycetidae</taxon>
        <taxon>Eurotiales</taxon>
        <taxon>Aspergillaceae</taxon>
        <taxon>Penicillium</taxon>
    </lineage>
</organism>
<dbReference type="CDD" id="cd19481">
    <property type="entry name" value="RecA-like_protease"/>
    <property type="match status" value="1"/>
</dbReference>
<comment type="caution">
    <text evidence="3">The sequence shown here is derived from an EMBL/GenBank/DDBJ whole genome shotgun (WGS) entry which is preliminary data.</text>
</comment>
<evidence type="ECO:0000313" key="4">
    <source>
        <dbReference type="Proteomes" id="UP001220324"/>
    </source>
</evidence>
<dbReference type="GO" id="GO:0016887">
    <property type="term" value="F:ATP hydrolysis activity"/>
    <property type="evidence" value="ECO:0007669"/>
    <property type="project" value="InterPro"/>
</dbReference>
<dbReference type="PANTHER" id="PTHR46411">
    <property type="entry name" value="FAMILY ATPASE, PUTATIVE-RELATED"/>
    <property type="match status" value="1"/>
</dbReference>
<feature type="domain" description="AAA+ ATPase" evidence="2">
    <location>
        <begin position="528"/>
        <end position="655"/>
    </location>
</feature>
<dbReference type="Pfam" id="PF00004">
    <property type="entry name" value="AAA"/>
    <property type="match status" value="1"/>
</dbReference>
<evidence type="ECO:0000256" key="1">
    <source>
        <dbReference type="SAM" id="MobiDB-lite"/>
    </source>
</evidence>